<evidence type="ECO:0000256" key="1">
    <source>
        <dbReference type="SAM" id="Phobius"/>
    </source>
</evidence>
<keyword evidence="1" id="KW-1133">Transmembrane helix</keyword>
<gene>
    <name evidence="2" type="ORF">GRAN_0267</name>
</gene>
<dbReference type="EMBL" id="RDSM01000001">
    <property type="protein sequence ID" value="RXH56957.1"/>
    <property type="molecule type" value="Genomic_DNA"/>
</dbReference>
<reference evidence="2 3" key="1">
    <citation type="submission" date="2018-11" db="EMBL/GenBank/DDBJ databases">
        <authorList>
            <person name="Mardanov A.V."/>
            <person name="Ravin N.V."/>
            <person name="Dedysh S.N."/>
        </authorList>
    </citation>
    <scope>NUCLEOTIDE SEQUENCE [LARGE SCALE GENOMIC DNA]</scope>
    <source>
        <strain evidence="2 3">AF10</strain>
    </source>
</reference>
<name>A0A4Q0T1C1_9BACT</name>
<comment type="caution">
    <text evidence="2">The sequence shown here is derived from an EMBL/GenBank/DDBJ whole genome shotgun (WGS) entry which is preliminary data.</text>
</comment>
<sequence length="59" mass="6166">MGLLGAPMRLSAQGCSQCKDNASAMPASAQAGYRQAIVLLMMAGVGLFVGTLVILRRNR</sequence>
<keyword evidence="1" id="KW-0472">Membrane</keyword>
<feature type="transmembrane region" description="Helical" evidence="1">
    <location>
        <begin position="36"/>
        <end position="55"/>
    </location>
</feature>
<reference evidence="3" key="2">
    <citation type="submission" date="2019-02" db="EMBL/GenBank/DDBJ databases">
        <title>Granulicella sibirica sp. nov., a psychrotolerant acidobacterium isolated from an organic soil layer in forested tundra, West Siberia.</title>
        <authorList>
            <person name="Oshkin I.Y."/>
            <person name="Kulichevskaya I.S."/>
            <person name="Rijpstra W.I.C."/>
            <person name="Sinninghe Damste J.S."/>
            <person name="Rakitin A.L."/>
            <person name="Ravin N.V."/>
            <person name="Dedysh S.N."/>
        </authorList>
    </citation>
    <scope>NUCLEOTIDE SEQUENCE [LARGE SCALE GENOMIC DNA]</scope>
    <source>
        <strain evidence="3">AF10</strain>
    </source>
</reference>
<dbReference type="AlphaFoldDB" id="A0A4Q0T1C1"/>
<proteinExistence type="predicted"/>
<dbReference type="Proteomes" id="UP000289437">
    <property type="component" value="Unassembled WGS sequence"/>
</dbReference>
<evidence type="ECO:0000313" key="3">
    <source>
        <dbReference type="Proteomes" id="UP000289437"/>
    </source>
</evidence>
<evidence type="ECO:0000313" key="2">
    <source>
        <dbReference type="EMBL" id="RXH56957.1"/>
    </source>
</evidence>
<accession>A0A4Q0T1C1</accession>
<keyword evidence="1" id="KW-0812">Transmembrane</keyword>
<keyword evidence="3" id="KW-1185">Reference proteome</keyword>
<organism evidence="2 3">
    <name type="scientific">Granulicella sibirica</name>
    <dbReference type="NCBI Taxonomy" id="2479048"/>
    <lineage>
        <taxon>Bacteria</taxon>
        <taxon>Pseudomonadati</taxon>
        <taxon>Acidobacteriota</taxon>
        <taxon>Terriglobia</taxon>
        <taxon>Terriglobales</taxon>
        <taxon>Acidobacteriaceae</taxon>
        <taxon>Granulicella</taxon>
    </lineage>
</organism>
<protein>
    <submittedName>
        <fullName evidence="2">Uncharacterized protein</fullName>
    </submittedName>
</protein>